<dbReference type="AlphaFoldDB" id="A0A9J6E8M9"/>
<dbReference type="EMBL" id="JABSTU010000005">
    <property type="protein sequence ID" value="KAH8030686.1"/>
    <property type="molecule type" value="Genomic_DNA"/>
</dbReference>
<keyword evidence="1" id="KW-0812">Transmembrane</keyword>
<keyword evidence="3" id="KW-1185">Reference proteome</keyword>
<evidence type="ECO:0000256" key="1">
    <source>
        <dbReference type="SAM" id="Phobius"/>
    </source>
</evidence>
<feature type="transmembrane region" description="Helical" evidence="1">
    <location>
        <begin position="68"/>
        <end position="89"/>
    </location>
</feature>
<keyword evidence="1" id="KW-0472">Membrane</keyword>
<dbReference type="Proteomes" id="UP000821866">
    <property type="component" value="Chromosome 3"/>
</dbReference>
<sequence length="255" mass="28715">MTDHHGTPSAALRRQIGQLQAFLSMGECNDNEPVMLSQSFTWSYLSSVYVLRDIPLQSRSRPESRETILAVSMCVCVVALVSLVVTLLVSGSDFVKAIICTVGETATSVDMYPSEYCDYIFYTNVYPRSGQIDVSGHSNRSWIVFQEVAAKRSNIEFGVSFSFQIIPLEYLDEAAGSLDALRRRGIRHYGFLTGLYFEADYEYAFMQTRAVIAVRDADSVESHTMFTGKMTADRLEDVWRDVKPNDDLAHYAFNV</sequence>
<name>A0A9J6E8M9_RHIMP</name>
<comment type="caution">
    <text evidence="2">The sequence shown here is derived from an EMBL/GenBank/DDBJ whole genome shotgun (WGS) entry which is preliminary data.</text>
</comment>
<keyword evidence="1" id="KW-1133">Transmembrane helix</keyword>
<reference evidence="2" key="1">
    <citation type="journal article" date="2020" name="Cell">
        <title>Large-Scale Comparative Analyses of Tick Genomes Elucidate Their Genetic Diversity and Vector Capacities.</title>
        <authorList>
            <consortium name="Tick Genome and Microbiome Consortium (TIGMIC)"/>
            <person name="Jia N."/>
            <person name="Wang J."/>
            <person name="Shi W."/>
            <person name="Du L."/>
            <person name="Sun Y."/>
            <person name="Zhan W."/>
            <person name="Jiang J.F."/>
            <person name="Wang Q."/>
            <person name="Zhang B."/>
            <person name="Ji P."/>
            <person name="Bell-Sakyi L."/>
            <person name="Cui X.M."/>
            <person name="Yuan T.T."/>
            <person name="Jiang B.G."/>
            <person name="Yang W.F."/>
            <person name="Lam T.T."/>
            <person name="Chang Q.C."/>
            <person name="Ding S.J."/>
            <person name="Wang X.J."/>
            <person name="Zhu J.G."/>
            <person name="Ruan X.D."/>
            <person name="Zhao L."/>
            <person name="Wei J.T."/>
            <person name="Ye R.Z."/>
            <person name="Que T.C."/>
            <person name="Du C.H."/>
            <person name="Zhou Y.H."/>
            <person name="Cheng J.X."/>
            <person name="Dai P.F."/>
            <person name="Guo W.B."/>
            <person name="Han X.H."/>
            <person name="Huang E.J."/>
            <person name="Li L.F."/>
            <person name="Wei W."/>
            <person name="Gao Y.C."/>
            <person name="Liu J.Z."/>
            <person name="Shao H.Z."/>
            <person name="Wang X."/>
            <person name="Wang C.C."/>
            <person name="Yang T.C."/>
            <person name="Huo Q.B."/>
            <person name="Li W."/>
            <person name="Chen H.Y."/>
            <person name="Chen S.E."/>
            <person name="Zhou L.G."/>
            <person name="Ni X.B."/>
            <person name="Tian J.H."/>
            <person name="Sheng Y."/>
            <person name="Liu T."/>
            <person name="Pan Y.S."/>
            <person name="Xia L.Y."/>
            <person name="Li J."/>
            <person name="Zhao F."/>
            <person name="Cao W.C."/>
        </authorList>
    </citation>
    <scope>NUCLEOTIDE SEQUENCE</scope>
    <source>
        <strain evidence="2">Rmic-2018</strain>
    </source>
</reference>
<proteinExistence type="predicted"/>
<gene>
    <name evidence="2" type="ORF">HPB51_011335</name>
</gene>
<protein>
    <submittedName>
        <fullName evidence="2">Uncharacterized protein</fullName>
    </submittedName>
</protein>
<organism evidence="2 3">
    <name type="scientific">Rhipicephalus microplus</name>
    <name type="common">Cattle tick</name>
    <name type="synonym">Boophilus microplus</name>
    <dbReference type="NCBI Taxonomy" id="6941"/>
    <lineage>
        <taxon>Eukaryota</taxon>
        <taxon>Metazoa</taxon>
        <taxon>Ecdysozoa</taxon>
        <taxon>Arthropoda</taxon>
        <taxon>Chelicerata</taxon>
        <taxon>Arachnida</taxon>
        <taxon>Acari</taxon>
        <taxon>Parasitiformes</taxon>
        <taxon>Ixodida</taxon>
        <taxon>Ixodoidea</taxon>
        <taxon>Ixodidae</taxon>
        <taxon>Rhipicephalinae</taxon>
        <taxon>Rhipicephalus</taxon>
        <taxon>Boophilus</taxon>
    </lineage>
</organism>
<evidence type="ECO:0000313" key="3">
    <source>
        <dbReference type="Proteomes" id="UP000821866"/>
    </source>
</evidence>
<accession>A0A9J6E8M9</accession>
<evidence type="ECO:0000313" key="2">
    <source>
        <dbReference type="EMBL" id="KAH8030686.1"/>
    </source>
</evidence>
<reference evidence="2" key="2">
    <citation type="submission" date="2021-09" db="EMBL/GenBank/DDBJ databases">
        <authorList>
            <person name="Jia N."/>
            <person name="Wang J."/>
            <person name="Shi W."/>
            <person name="Du L."/>
            <person name="Sun Y."/>
            <person name="Zhan W."/>
            <person name="Jiang J."/>
            <person name="Wang Q."/>
            <person name="Zhang B."/>
            <person name="Ji P."/>
            <person name="Sakyi L.B."/>
            <person name="Cui X."/>
            <person name="Yuan T."/>
            <person name="Jiang B."/>
            <person name="Yang W."/>
            <person name="Lam T.T.-Y."/>
            <person name="Chang Q."/>
            <person name="Ding S."/>
            <person name="Wang X."/>
            <person name="Zhu J."/>
            <person name="Ruan X."/>
            <person name="Zhao L."/>
            <person name="Wei J."/>
            <person name="Que T."/>
            <person name="Du C."/>
            <person name="Cheng J."/>
            <person name="Dai P."/>
            <person name="Han X."/>
            <person name="Huang E."/>
            <person name="Gao Y."/>
            <person name="Liu J."/>
            <person name="Shao H."/>
            <person name="Ye R."/>
            <person name="Li L."/>
            <person name="Wei W."/>
            <person name="Wang X."/>
            <person name="Wang C."/>
            <person name="Huo Q."/>
            <person name="Li W."/>
            <person name="Guo W."/>
            <person name="Chen H."/>
            <person name="Chen S."/>
            <person name="Zhou L."/>
            <person name="Zhou L."/>
            <person name="Ni X."/>
            <person name="Tian J."/>
            <person name="Zhou Y."/>
            <person name="Sheng Y."/>
            <person name="Liu T."/>
            <person name="Pan Y."/>
            <person name="Xia L."/>
            <person name="Li J."/>
            <person name="Zhao F."/>
            <person name="Cao W."/>
        </authorList>
    </citation>
    <scope>NUCLEOTIDE SEQUENCE</scope>
    <source>
        <strain evidence="2">Rmic-2018</strain>
        <tissue evidence="2">Larvae</tissue>
    </source>
</reference>